<dbReference type="Pfam" id="PF00646">
    <property type="entry name" value="F-box"/>
    <property type="match status" value="1"/>
</dbReference>
<reference evidence="2 3" key="2">
    <citation type="journal article" date="2017" name="Genome Biol.">
        <title>New reference genome sequences of hot pepper reveal the massive evolution of plant disease-resistance genes by retroduplication.</title>
        <authorList>
            <person name="Kim S."/>
            <person name="Park J."/>
            <person name="Yeom S.I."/>
            <person name="Kim Y.M."/>
            <person name="Seo E."/>
            <person name="Kim K.T."/>
            <person name="Kim M.S."/>
            <person name="Lee J.M."/>
            <person name="Cheong K."/>
            <person name="Shin H.S."/>
            <person name="Kim S.B."/>
            <person name="Han K."/>
            <person name="Lee J."/>
            <person name="Park M."/>
            <person name="Lee H.A."/>
            <person name="Lee H.Y."/>
            <person name="Lee Y."/>
            <person name="Oh S."/>
            <person name="Lee J.H."/>
            <person name="Choi E."/>
            <person name="Choi E."/>
            <person name="Lee S.E."/>
            <person name="Jeon J."/>
            <person name="Kim H."/>
            <person name="Choi G."/>
            <person name="Song H."/>
            <person name="Lee J."/>
            <person name="Lee S.C."/>
            <person name="Kwon J.K."/>
            <person name="Lee H.Y."/>
            <person name="Koo N."/>
            <person name="Hong Y."/>
            <person name="Kim R.W."/>
            <person name="Kang W.H."/>
            <person name="Huh J.H."/>
            <person name="Kang B.C."/>
            <person name="Yang T.J."/>
            <person name="Lee Y.H."/>
            <person name="Bennetzen J.L."/>
            <person name="Choi D."/>
        </authorList>
    </citation>
    <scope>NUCLEOTIDE SEQUENCE [LARGE SCALE GENOMIC DNA]</scope>
    <source>
        <strain evidence="3">cv. CM334</strain>
    </source>
</reference>
<reference evidence="2 3" key="1">
    <citation type="journal article" date="2014" name="Nat. Genet.">
        <title>Genome sequence of the hot pepper provides insights into the evolution of pungency in Capsicum species.</title>
        <authorList>
            <person name="Kim S."/>
            <person name="Park M."/>
            <person name="Yeom S.I."/>
            <person name="Kim Y.M."/>
            <person name="Lee J.M."/>
            <person name="Lee H.A."/>
            <person name="Seo E."/>
            <person name="Choi J."/>
            <person name="Cheong K."/>
            <person name="Kim K.T."/>
            <person name="Jung K."/>
            <person name="Lee G.W."/>
            <person name="Oh S.K."/>
            <person name="Bae C."/>
            <person name="Kim S.B."/>
            <person name="Lee H.Y."/>
            <person name="Kim S.Y."/>
            <person name="Kim M.S."/>
            <person name="Kang B.C."/>
            <person name="Jo Y.D."/>
            <person name="Yang H.B."/>
            <person name="Jeong H.J."/>
            <person name="Kang W.H."/>
            <person name="Kwon J.K."/>
            <person name="Shin C."/>
            <person name="Lim J.Y."/>
            <person name="Park J.H."/>
            <person name="Huh J.H."/>
            <person name="Kim J.S."/>
            <person name="Kim B.D."/>
            <person name="Cohen O."/>
            <person name="Paran I."/>
            <person name="Suh M.C."/>
            <person name="Lee S.B."/>
            <person name="Kim Y.K."/>
            <person name="Shin Y."/>
            <person name="Noh S.J."/>
            <person name="Park J."/>
            <person name="Seo Y.S."/>
            <person name="Kwon S.Y."/>
            <person name="Kim H.A."/>
            <person name="Park J.M."/>
            <person name="Kim H.J."/>
            <person name="Choi S.B."/>
            <person name="Bosland P.W."/>
            <person name="Reeves G."/>
            <person name="Jo S.H."/>
            <person name="Lee B.W."/>
            <person name="Cho H.T."/>
            <person name="Choi H.S."/>
            <person name="Lee M.S."/>
            <person name="Yu Y."/>
            <person name="Do Choi Y."/>
            <person name="Park B.S."/>
            <person name="van Deynze A."/>
            <person name="Ashrafi H."/>
            <person name="Hill T."/>
            <person name="Kim W.T."/>
            <person name="Pai H.S."/>
            <person name="Ahn H.K."/>
            <person name="Yeam I."/>
            <person name="Giovannoni J.J."/>
            <person name="Rose J.K."/>
            <person name="Sorensen I."/>
            <person name="Lee S.J."/>
            <person name="Kim R.W."/>
            <person name="Choi I.Y."/>
            <person name="Choi B.S."/>
            <person name="Lim J.S."/>
            <person name="Lee Y.H."/>
            <person name="Choi D."/>
        </authorList>
    </citation>
    <scope>NUCLEOTIDE SEQUENCE [LARGE SCALE GENOMIC DNA]</scope>
    <source>
        <strain evidence="3">cv. CM334</strain>
    </source>
</reference>
<dbReference type="SUPFAM" id="SSF81383">
    <property type="entry name" value="F-box domain"/>
    <property type="match status" value="1"/>
</dbReference>
<gene>
    <name evidence="2" type="ORF">T459_13273</name>
</gene>
<dbReference type="OMA" id="MNFNCCS"/>
<sequence length="323" mass="37919">MALAMETEEEEEEEMIELGNLSNYIVESIFSKIPLKSLTQLKTVSKTWRNSITNIRHCYPPTTSSGLVLFLKHRDFQESIFMKLYDQKGWRKLSPCMGSSEKFCTFGSSYRHKFSYLIDSCNGVLLYGSHNNEFWTYSISVLDQEVDVDSQLMNCMMFSSNLWSWREDKLRIMNSELLLLDGFSRGQCCNTIQENQEKVFTLRCYGKSSEGLVQFCDPVNNGFFIWSFNGGDFKLDHYVRLEDLRLRKMGYSVKPCAFNKALEVLYLHVLPHTIVSYSFETRELVQVWSYIEEEEEDCWIFKILPFLFSYVDLLAFNKLRQVD</sequence>
<dbReference type="Proteomes" id="UP000222542">
    <property type="component" value="Unassembled WGS sequence"/>
</dbReference>
<dbReference type="EMBL" id="AYRZ02000004">
    <property type="protein sequence ID" value="PHT84830.1"/>
    <property type="molecule type" value="Genomic_DNA"/>
</dbReference>
<evidence type="ECO:0000313" key="2">
    <source>
        <dbReference type="EMBL" id="PHT84830.1"/>
    </source>
</evidence>
<dbReference type="Gramene" id="PHT84830">
    <property type="protein sequence ID" value="PHT84830"/>
    <property type="gene ID" value="T459_13273"/>
</dbReference>
<keyword evidence="3" id="KW-1185">Reference proteome</keyword>
<feature type="domain" description="F-box" evidence="1">
    <location>
        <begin position="20"/>
        <end position="55"/>
    </location>
</feature>
<proteinExistence type="predicted"/>
<organism evidence="2 3">
    <name type="scientific">Capsicum annuum</name>
    <name type="common">Capsicum pepper</name>
    <dbReference type="NCBI Taxonomy" id="4072"/>
    <lineage>
        <taxon>Eukaryota</taxon>
        <taxon>Viridiplantae</taxon>
        <taxon>Streptophyta</taxon>
        <taxon>Embryophyta</taxon>
        <taxon>Tracheophyta</taxon>
        <taxon>Spermatophyta</taxon>
        <taxon>Magnoliopsida</taxon>
        <taxon>eudicotyledons</taxon>
        <taxon>Gunneridae</taxon>
        <taxon>Pentapetalae</taxon>
        <taxon>asterids</taxon>
        <taxon>lamiids</taxon>
        <taxon>Solanales</taxon>
        <taxon>Solanaceae</taxon>
        <taxon>Solanoideae</taxon>
        <taxon>Capsiceae</taxon>
        <taxon>Capsicum</taxon>
    </lineage>
</organism>
<name>A0A2G2ZS67_CAPAN</name>
<dbReference type="AlphaFoldDB" id="A0A2G2ZS67"/>
<comment type="caution">
    <text evidence="2">The sequence shown here is derived from an EMBL/GenBank/DDBJ whole genome shotgun (WGS) entry which is preliminary data.</text>
</comment>
<dbReference type="InterPro" id="IPR036047">
    <property type="entry name" value="F-box-like_dom_sf"/>
</dbReference>
<dbReference type="InterPro" id="IPR001810">
    <property type="entry name" value="F-box_dom"/>
</dbReference>
<evidence type="ECO:0000259" key="1">
    <source>
        <dbReference type="Pfam" id="PF00646"/>
    </source>
</evidence>
<accession>A0A2G2ZS67</accession>
<evidence type="ECO:0000313" key="3">
    <source>
        <dbReference type="Proteomes" id="UP000222542"/>
    </source>
</evidence>
<protein>
    <recommendedName>
        <fullName evidence="1">F-box domain-containing protein</fullName>
    </recommendedName>
</protein>